<dbReference type="EMBL" id="CP000481">
    <property type="protein sequence ID" value="ABK53691.1"/>
    <property type="molecule type" value="Genomic_DNA"/>
</dbReference>
<proteinExistence type="predicted"/>
<dbReference type="eggNOG" id="ENOG5030K5A">
    <property type="taxonomic scope" value="Bacteria"/>
</dbReference>
<dbReference type="InParanoid" id="A0LW81"/>
<dbReference type="Pfam" id="PF14907">
    <property type="entry name" value="NTP_transf_5"/>
    <property type="match status" value="1"/>
</dbReference>
<dbReference type="HOGENOM" id="CLU_733254_0_0_11"/>
<dbReference type="KEGG" id="ace:Acel_1919"/>
<dbReference type="AlphaFoldDB" id="A0LW81"/>
<organism evidence="1 2">
    <name type="scientific">Acidothermus cellulolyticus (strain ATCC 43068 / DSM 8971 / 11B)</name>
    <dbReference type="NCBI Taxonomy" id="351607"/>
    <lineage>
        <taxon>Bacteria</taxon>
        <taxon>Bacillati</taxon>
        <taxon>Actinomycetota</taxon>
        <taxon>Actinomycetes</taxon>
        <taxon>Acidothermales</taxon>
        <taxon>Acidothermaceae</taxon>
        <taxon>Acidothermus</taxon>
    </lineage>
</organism>
<reference evidence="1 2" key="1">
    <citation type="journal article" date="2009" name="Genome Res.">
        <title>Complete genome of the cellulolytic thermophile Acidothermus cellulolyticus 11B provides insights into its ecophysiological and evolutionary adaptations.</title>
        <authorList>
            <person name="Barabote R.D."/>
            <person name="Xie G."/>
            <person name="Leu D.H."/>
            <person name="Normand P."/>
            <person name="Necsulea A."/>
            <person name="Daubin V."/>
            <person name="Medigue C."/>
            <person name="Adney W.S."/>
            <person name="Xu X.C."/>
            <person name="Lapidus A."/>
            <person name="Parales R.E."/>
            <person name="Detter C."/>
            <person name="Pujic P."/>
            <person name="Bruce D."/>
            <person name="Lavire C."/>
            <person name="Challacombe J.F."/>
            <person name="Brettin T.S."/>
            <person name="Berry A.M."/>
        </authorList>
    </citation>
    <scope>NUCLEOTIDE SEQUENCE [LARGE SCALE GENOMIC DNA]</scope>
    <source>
        <strain evidence="2">ATCC 43068 / DSM 8971 / 11B</strain>
    </source>
</reference>
<dbReference type="Proteomes" id="UP000008221">
    <property type="component" value="Chromosome"/>
</dbReference>
<evidence type="ECO:0000313" key="2">
    <source>
        <dbReference type="Proteomes" id="UP000008221"/>
    </source>
</evidence>
<keyword evidence="2" id="KW-1185">Reference proteome</keyword>
<dbReference type="InterPro" id="IPR039498">
    <property type="entry name" value="NTP_transf_5"/>
</dbReference>
<dbReference type="RefSeq" id="WP_011720754.1">
    <property type="nucleotide sequence ID" value="NC_008578.1"/>
</dbReference>
<dbReference type="STRING" id="351607.Acel_1919"/>
<accession>A0LW81</accession>
<sequence length="380" mass="40940">MTKHRAVLSRSLAASVAERPVPAILDRLAAIDPALQRFAEAAVWHRIPGFAWRFLSATSYRDTPGAARCLAAACDALAHHLRAKADLQYVTSVLQRAGIDALVIKGPVLAESVYAEPKLRSYLDVDLVVPPHSFCAAVEALADAGCRRYDISWAGLLRAQAAEIHLLAPNGSIIDLHWNVVGDARARRNFQLGMEQLFRDARSVDVGGRPVRTLSPVDTVVHLCVHAALSGADRLCWLTDIVRASQGIEWTAVSERARAWGLAAAVGTALARAQRVVGLPAPADVIAGLLGGMSWRSITALVDRFGLPLGTQPNSLARLTARAARRGAAQSTAEFVRRTAVWALHGGRHGGSDLAFEPVAEDPADSADRDRYFRFVLAQR</sequence>
<evidence type="ECO:0000313" key="1">
    <source>
        <dbReference type="EMBL" id="ABK53691.1"/>
    </source>
</evidence>
<protein>
    <recommendedName>
        <fullName evidence="3">Nucleotidyltransferase family protein</fullName>
    </recommendedName>
</protein>
<name>A0LW81_ACIC1</name>
<gene>
    <name evidence="1" type="ordered locus">Acel_1919</name>
</gene>
<evidence type="ECO:0008006" key="3">
    <source>
        <dbReference type="Google" id="ProtNLM"/>
    </source>
</evidence>